<sequence length="81" mass="9178">MRAKNPPNPDSLSQIGQIRPNGLARRAKICPHTSCCISFEEMDCDHNMLEKGEEDIPCQLQGYITSLTKCEGEKRREKQTT</sequence>
<protein>
    <submittedName>
        <fullName evidence="1">Uncharacterized protein</fullName>
    </submittedName>
</protein>
<organism evidence="1">
    <name type="scientific">Phaffia rhodozyma</name>
    <name type="common">Yeast</name>
    <name type="synonym">Xanthophyllomyces dendrorhous</name>
    <dbReference type="NCBI Taxonomy" id="264483"/>
    <lineage>
        <taxon>Eukaryota</taxon>
        <taxon>Fungi</taxon>
        <taxon>Dikarya</taxon>
        <taxon>Basidiomycota</taxon>
        <taxon>Agaricomycotina</taxon>
        <taxon>Tremellomycetes</taxon>
        <taxon>Cystofilobasidiales</taxon>
        <taxon>Mrakiaceae</taxon>
        <taxon>Phaffia</taxon>
    </lineage>
</organism>
<accession>A0A0F7SU00</accession>
<dbReference type="EMBL" id="LN483157">
    <property type="protein sequence ID" value="CED84179.1"/>
    <property type="molecule type" value="Genomic_DNA"/>
</dbReference>
<name>A0A0F7SU00_PHARH</name>
<evidence type="ECO:0000313" key="1">
    <source>
        <dbReference type="EMBL" id="CED84179.1"/>
    </source>
</evidence>
<reference evidence="1" key="1">
    <citation type="submission" date="2014-08" db="EMBL/GenBank/DDBJ databases">
        <authorList>
            <person name="Sharma Rahul"/>
            <person name="Thines Marco"/>
        </authorList>
    </citation>
    <scope>NUCLEOTIDE SEQUENCE</scope>
</reference>
<dbReference type="AlphaFoldDB" id="A0A0F7SU00"/>
<proteinExistence type="predicted"/>